<keyword evidence="2" id="KW-0675">Receptor</keyword>
<organism evidence="2 3">
    <name type="scientific">Chromobacterium vaccinii</name>
    <dbReference type="NCBI Taxonomy" id="1108595"/>
    <lineage>
        <taxon>Bacteria</taxon>
        <taxon>Pseudomonadati</taxon>
        <taxon>Pseudomonadota</taxon>
        <taxon>Betaproteobacteria</taxon>
        <taxon>Neisseriales</taxon>
        <taxon>Chromobacteriaceae</taxon>
        <taxon>Chromobacterium</taxon>
    </lineage>
</organism>
<dbReference type="Proteomes" id="UP001455709">
    <property type="component" value="Unassembled WGS sequence"/>
</dbReference>
<gene>
    <name evidence="2" type="ORF">ABGV49_11955</name>
</gene>
<comment type="caution">
    <text evidence="2">The sequence shown here is derived from an EMBL/GenBank/DDBJ whole genome shotgun (WGS) entry which is preliminary data.</text>
</comment>
<evidence type="ECO:0000259" key="1">
    <source>
        <dbReference type="PROSITE" id="PS50104"/>
    </source>
</evidence>
<dbReference type="Gene3D" id="3.40.50.10140">
    <property type="entry name" value="Toll/interleukin-1 receptor homology (TIR) domain"/>
    <property type="match status" value="1"/>
</dbReference>
<keyword evidence="3" id="KW-1185">Reference proteome</keyword>
<protein>
    <submittedName>
        <fullName evidence="2">Toll/interleukin-1 receptor domain-containing protein</fullName>
    </submittedName>
</protein>
<dbReference type="PROSITE" id="PS50104">
    <property type="entry name" value="TIR"/>
    <property type="match status" value="1"/>
</dbReference>
<dbReference type="InterPro" id="IPR000157">
    <property type="entry name" value="TIR_dom"/>
</dbReference>
<dbReference type="EMBL" id="JBDOJC010000001">
    <property type="protein sequence ID" value="MEO2217769.1"/>
    <property type="molecule type" value="Genomic_DNA"/>
</dbReference>
<dbReference type="SUPFAM" id="SSF52200">
    <property type="entry name" value="Toll/Interleukin receptor TIR domain"/>
    <property type="match status" value="1"/>
</dbReference>
<name>A0ABV0FCF5_9NEIS</name>
<dbReference type="InterPro" id="IPR035897">
    <property type="entry name" value="Toll_tir_struct_dom_sf"/>
</dbReference>
<evidence type="ECO:0000313" key="3">
    <source>
        <dbReference type="Proteomes" id="UP001455709"/>
    </source>
</evidence>
<accession>A0ABV0FCF5</accession>
<dbReference type="Pfam" id="PF13676">
    <property type="entry name" value="TIR_2"/>
    <property type="match status" value="1"/>
</dbReference>
<dbReference type="InterPro" id="IPR027417">
    <property type="entry name" value="P-loop_NTPase"/>
</dbReference>
<reference evidence="2 3" key="1">
    <citation type="submission" date="2024-05" db="EMBL/GenBank/DDBJ databases">
        <authorList>
            <person name="De Oliveira J.P."/>
            <person name="Noriler S.A."/>
            <person name="De Oliveira A.G."/>
            <person name="Sipoli D.S."/>
        </authorList>
    </citation>
    <scope>NUCLEOTIDE SEQUENCE [LARGE SCALE GENOMIC DNA]</scope>
    <source>
        <strain evidence="2 3">LABIM189</strain>
    </source>
</reference>
<dbReference type="RefSeq" id="WP_347370848.1">
    <property type="nucleotide sequence ID" value="NZ_JBDOJC010000001.1"/>
</dbReference>
<sequence>MKAFLSHSSADKESYVGIVAARLSAEDIVYDEVSFESGEQTLSEIIRGLDESTVFCLFISNKSLDSEWVRQEVDGASVRLKSGSLKYIYPIVIDRSVAHDDPRIPQWLRDNYNLRLVTRPVIAARRIQQKLRQASWAKHPKLRERESVFVGRNTQIEAFERRFDDYSQPKPVLSVVSGPSSIGRRTLILNALRKLALVGPDKDFPVLHLDRHASIEDFILRLLDLGASDPSYADLNLTERTLDEKVAISVGLLKDLATFKERVILLDEGCLVTFERALAPWFVAIVNNVDLAGRPLMFVASRWALNPGSARHLSPVVFSCSLGELDPSERRRLFARLLKIEDITLSNEDFETLADLLHGFPDEVFFAVDLVARFGVKGALDQSHEIVEFNGEKASMLLRPFQENEATLNVIRLLAQSEVFSVEFLCQVFKEDLLVPIIGDLASEHVCELIGAEGEFVRLVDSVRDYVKRNDLSLAPELRKAVNTAVEDDIRRGNWDDYDSSRVAFLVKNALANGQDLEPRFLIPSHMLRAIKELYYDRGSLRRAVQLADVLLAKERNLDPQLVQDVRYYLCLVLARLRDPRVLDEAQRIHGDEHHFILGYYYRLVGRQRDAIERLTRVVTGAFVGVRAKRELVEVLLQMEQYDEARDLARKNYEENRTNQFHIQAYFRALVLGSNPEQHLTQLEVLCAELEAVNSERARQMAMIGRALISARCVHDYRALDLIDDAIAAFPRIIYPVLAKFDIGLSFRNEAAMQDALRRLEALVDDGVNLSTKTLAVHRAYLAAVQGDLPTAQSKAAEVAKHFTDEARARLLQKLTAFATGAPARTGNGPHASL</sequence>
<dbReference type="SUPFAM" id="SSF52540">
    <property type="entry name" value="P-loop containing nucleoside triphosphate hydrolases"/>
    <property type="match status" value="1"/>
</dbReference>
<feature type="domain" description="TIR" evidence="1">
    <location>
        <begin position="1"/>
        <end position="135"/>
    </location>
</feature>
<proteinExistence type="predicted"/>
<evidence type="ECO:0000313" key="2">
    <source>
        <dbReference type="EMBL" id="MEO2217769.1"/>
    </source>
</evidence>